<evidence type="ECO:0000313" key="1">
    <source>
        <dbReference type="EMBL" id="AXN53410.1"/>
    </source>
</evidence>
<organism evidence="1">
    <name type="scientific">Methanobacterium virus Drs3</name>
    <dbReference type="NCBI Taxonomy" id="1430441"/>
    <lineage>
        <taxon>Viruses</taxon>
        <taxon>Duplodnaviria</taxon>
        <taxon>Heunggongvirae</taxon>
        <taxon>Uroviricota</taxon>
        <taxon>Caudoviricetes</taxon>
        <taxon>Methanobavirales</taxon>
        <taxon>Anaerodiviridae</taxon>
        <taxon>Metforvirus</taxon>
        <taxon>Metforvirus limi</taxon>
        <taxon>Metforvirus Drs3</taxon>
    </lineage>
</organism>
<proteinExistence type="predicted"/>
<accession>A0A385AGX5</accession>
<evidence type="ECO:0000313" key="2">
    <source>
        <dbReference type="Proteomes" id="UP000262397"/>
    </source>
</evidence>
<sequence length="369" mass="40624">MDGYEENMELQRVVGLVEEEEWGVAPERGAPDFHIEVTKSSISIDGEPLELESGLSRDLRTVRTGPYVPNPEFEGVAELKTIGHFLKGALGEYVFTEGNPGEMNTHEIYGLNNMLLPSFTLYGHMDLFTKEVTGFMIDEFGIEVSDEWMHISVKGVAKKDTKTDGVPAPTELKLIKSAIPLAFYDVSLEFDGEVPAGVISSFSWNLKNNLSPDKARGLGSRFLQKKPIAGKRESEMELETTLEPETLKYIEMFEYGEEGANTASECKLTTVPLKIVISACERPDEKLTILFPDTLCTIEYDASGSDMIEPKITMKSLATTNTTLKDGETEVMAGVVCTLENDMPEIRPGGIDMLIEPVDAFSGIPLSGD</sequence>
<protein>
    <submittedName>
        <fullName evidence="1">Uncharacterized protein</fullName>
    </submittedName>
</protein>
<dbReference type="Proteomes" id="UP000262397">
    <property type="component" value="Segment"/>
</dbReference>
<dbReference type="EMBL" id="MH674343">
    <property type="protein sequence ID" value="AXN53410.1"/>
    <property type="molecule type" value="Genomic_DNA"/>
</dbReference>
<dbReference type="InterPro" id="IPR044000">
    <property type="entry name" value="Phage_tube_2"/>
</dbReference>
<keyword evidence="2" id="KW-1185">Reference proteome</keyword>
<dbReference type="Pfam" id="PF18906">
    <property type="entry name" value="Phage_tube_2"/>
    <property type="match status" value="1"/>
</dbReference>
<reference evidence="1" key="1">
    <citation type="submission" date="2018-07" db="EMBL/GenBank/DDBJ databases">
        <authorList>
            <person name="Quirk P.G."/>
            <person name="Krulwich T.A."/>
        </authorList>
    </citation>
    <scope>NUCLEOTIDE SEQUENCE [LARGE SCALE GENOMIC DNA]</scope>
</reference>
<gene>
    <name evidence="1" type="ORF">Drs3_00029</name>
</gene>
<name>A0A385AGX5_9CAUD</name>